<evidence type="ECO:0000259" key="2">
    <source>
        <dbReference type="Pfam" id="PF17479"/>
    </source>
</evidence>
<comment type="caution">
    <text evidence="3">The sequence shown here is derived from an EMBL/GenBank/DDBJ whole genome shotgun (WGS) entry which is preliminary data.</text>
</comment>
<dbReference type="SUPFAM" id="SSF159774">
    <property type="entry name" value="YerB-like"/>
    <property type="match status" value="1"/>
</dbReference>
<proteinExistence type="predicted"/>
<evidence type="ECO:0000259" key="1">
    <source>
        <dbReference type="Pfam" id="PF11258"/>
    </source>
</evidence>
<dbReference type="InterPro" id="IPR035328">
    <property type="entry name" value="DUF3048_C"/>
</dbReference>
<feature type="domain" description="DUF3048" evidence="1">
    <location>
        <begin position="53"/>
        <end position="181"/>
    </location>
</feature>
<dbReference type="Pfam" id="PF17479">
    <property type="entry name" value="DUF3048_C"/>
    <property type="match status" value="1"/>
</dbReference>
<gene>
    <name evidence="3" type="ORF">GHK86_16405</name>
</gene>
<sequence>MRRRRRLVRRLSAAGLVLGTVGALLAGCGSPARVPAAVARCPLTWLPAPGGVVPRRAALAVKIGNDPAARPQSGLSGADIVIEEPIEGAMTRLIALYQCHQAAEVGPVRSTRWTDTRILGQFGRAGFAFAGGTTPEEDMVRSSPLVDLSVNAVPGAYHRIAGRRAPENLYTSTAALWADVPGRAPPQPVFRYGRPLLTGTPVTAATLAFSSSFAVQWRWDPGRRTWIRWVGGRIDRGADGHALQAANVVIEDVATFPGIVEDALGSRGVNSVTTGHGEATVLTRGHATAGTWSRGSVDEPARLTAAGGRPLVLAPGVTWIELLPVGGVVAGSLALEHA</sequence>
<feature type="domain" description="DUF3048" evidence="2">
    <location>
        <begin position="207"/>
        <end position="320"/>
    </location>
</feature>
<dbReference type="Proteomes" id="UP000437736">
    <property type="component" value="Unassembled WGS sequence"/>
</dbReference>
<reference evidence="3 4" key="1">
    <citation type="submission" date="2019-11" db="EMBL/GenBank/DDBJ databases">
        <title>Acidiferrimicrobium australis gen. nov., sp. nov., an acidophilic and obligately heterotrophic, member of the Actinobacteria that catalyses dissimilatory oxido- reduction of iron isolated from metal-rich acidic water in Chile.</title>
        <authorList>
            <person name="Gonzalez D."/>
            <person name="Huber K."/>
            <person name="Hedrich S."/>
            <person name="Rojas-Villalobos C."/>
            <person name="Quatrini R."/>
            <person name="Dinamarca M.A."/>
            <person name="Schwarz A."/>
            <person name="Canales C."/>
            <person name="Nancucheo I."/>
        </authorList>
    </citation>
    <scope>NUCLEOTIDE SEQUENCE [LARGE SCALE GENOMIC DNA]</scope>
    <source>
        <strain evidence="3 4">USS-CCA1</strain>
    </source>
</reference>
<keyword evidence="4" id="KW-1185">Reference proteome</keyword>
<name>A0ABW9QX88_9ACTN</name>
<dbReference type="InterPro" id="IPR023158">
    <property type="entry name" value="YerB-like_sf"/>
</dbReference>
<dbReference type="Gene3D" id="3.50.90.10">
    <property type="entry name" value="YerB-like"/>
    <property type="match status" value="1"/>
</dbReference>
<evidence type="ECO:0000313" key="4">
    <source>
        <dbReference type="Proteomes" id="UP000437736"/>
    </source>
</evidence>
<dbReference type="EMBL" id="WJHE01000934">
    <property type="protein sequence ID" value="MST34297.1"/>
    <property type="molecule type" value="Genomic_DNA"/>
</dbReference>
<protein>
    <submittedName>
        <fullName evidence="3">DUF3048 domain-containing protein</fullName>
    </submittedName>
</protein>
<dbReference type="PROSITE" id="PS51257">
    <property type="entry name" value="PROKAR_LIPOPROTEIN"/>
    <property type="match status" value="1"/>
</dbReference>
<dbReference type="Pfam" id="PF11258">
    <property type="entry name" value="DUF3048"/>
    <property type="match status" value="1"/>
</dbReference>
<accession>A0ABW9QX88</accession>
<dbReference type="InterPro" id="IPR021416">
    <property type="entry name" value="DUF3048_N"/>
</dbReference>
<organism evidence="3 4">
    <name type="scientific">Acidiferrimicrobium australe</name>
    <dbReference type="NCBI Taxonomy" id="2664430"/>
    <lineage>
        <taxon>Bacteria</taxon>
        <taxon>Bacillati</taxon>
        <taxon>Actinomycetota</taxon>
        <taxon>Acidimicrobiia</taxon>
        <taxon>Acidimicrobiales</taxon>
        <taxon>Acidimicrobiaceae</taxon>
        <taxon>Acidiferrimicrobium</taxon>
    </lineage>
</organism>
<evidence type="ECO:0000313" key="3">
    <source>
        <dbReference type="EMBL" id="MST34297.1"/>
    </source>
</evidence>